<accession>F6YGY7</accession>
<dbReference type="GO" id="GO:1905839">
    <property type="term" value="P:negative regulation of telomeric D-loop disassembly"/>
    <property type="evidence" value="ECO:0000318"/>
    <property type="project" value="GO_Central"/>
</dbReference>
<feature type="compositionally biased region" description="Polar residues" evidence="2">
    <location>
        <begin position="75"/>
        <end position="85"/>
    </location>
</feature>
<reference evidence="5" key="3">
    <citation type="submission" date="2025-08" db="UniProtKB">
        <authorList>
            <consortium name="Ensembl"/>
        </authorList>
    </citation>
    <scope>IDENTIFICATION</scope>
</reference>
<dbReference type="GeneTree" id="ENSGT00940000174073"/>
<evidence type="ECO:0000313" key="5">
    <source>
        <dbReference type="Ensembl" id="ENSCINP00000008461.3"/>
    </source>
</evidence>
<dbReference type="PANTHER" id="PTHR46734">
    <property type="entry name" value="TELOMERIC REPEAT-BINDING FACTOR 1 TERF1"/>
    <property type="match status" value="1"/>
</dbReference>
<reference evidence="5" key="2">
    <citation type="journal article" date="2008" name="Genome Biol.">
        <title>Improved genome assembly and evidence-based global gene model set for the chordate Ciona intestinalis: new insight into intron and operon populations.</title>
        <authorList>
            <person name="Satou Y."/>
            <person name="Mineta K."/>
            <person name="Ogasawara M."/>
            <person name="Sasakura Y."/>
            <person name="Shoguchi E."/>
            <person name="Ueno K."/>
            <person name="Yamada L."/>
            <person name="Matsumoto J."/>
            <person name="Wasserscheid J."/>
            <person name="Dewar K."/>
            <person name="Wiley G.B."/>
            <person name="Macmil S.L."/>
            <person name="Roe B.A."/>
            <person name="Zeller R.W."/>
            <person name="Hastings K.E."/>
            <person name="Lemaire P."/>
            <person name="Lindquist E."/>
            <person name="Endo T."/>
            <person name="Hotta K."/>
            <person name="Inaba K."/>
        </authorList>
    </citation>
    <scope>NUCLEOTIDE SEQUENCE [LARGE SCALE GENOMIC DNA]</scope>
    <source>
        <strain evidence="5">wild type</strain>
    </source>
</reference>
<feature type="compositionally biased region" description="Basic residues" evidence="2">
    <location>
        <begin position="163"/>
        <end position="183"/>
    </location>
</feature>
<feature type="compositionally biased region" description="Acidic residues" evidence="2">
    <location>
        <begin position="124"/>
        <end position="135"/>
    </location>
</feature>
<evidence type="ECO:0000256" key="1">
    <source>
        <dbReference type="ARBA" id="ARBA00023242"/>
    </source>
</evidence>
<feature type="domain" description="Myb-like" evidence="3">
    <location>
        <begin position="294"/>
        <end position="347"/>
    </location>
</feature>
<dbReference type="STRING" id="7719.ENSCINP00000008461"/>
<evidence type="ECO:0000256" key="2">
    <source>
        <dbReference type="SAM" id="MobiDB-lite"/>
    </source>
</evidence>
<dbReference type="Ensembl" id="ENSCINT00000008461.3">
    <property type="protein sequence ID" value="ENSCINP00000008461.3"/>
    <property type="gene ID" value="ENSCING00000019849.1"/>
</dbReference>
<sequence length="364" mass="41062">MQADTSSEGEGTKDGSANPTEKPTLSNAARELQESAANEVLETTVVKSAILEQDSSADRNESTQNAPACPIKNGNRVSTNSNKTPNDSKIEIMDTSDDNTTDGDTQIDTNEDLLGKRQEKSEETVESSSEEEVEVTECHPPRKSLSAPEDNGENMTLAGKLNTARKREKKSKFTSTQKRRKRRFDFSSGEDSHSDITLPTRKKITADSDTAKTLVENKKNEKSMDADEVESSSSAKDRSDEDAVKKVLKNKTPAKSSKRRFLWDVEGEQLTWDDSFLLEPKTIKRKTLLSNSVSVRYKKKFWLTWEKKNLLDGVRRFGVGQWSMILNHFKFQDRTSVMLKDKWRTMMQYNEVPADLLAKTPFSK</sequence>
<evidence type="ECO:0000259" key="3">
    <source>
        <dbReference type="PROSITE" id="PS50090"/>
    </source>
</evidence>
<dbReference type="SUPFAM" id="SSF46689">
    <property type="entry name" value="Homeodomain-like"/>
    <property type="match status" value="1"/>
</dbReference>
<dbReference type="Gene3D" id="1.10.10.60">
    <property type="entry name" value="Homeodomain-like"/>
    <property type="match status" value="1"/>
</dbReference>
<dbReference type="Proteomes" id="UP000008144">
    <property type="component" value="Chromosome 7"/>
</dbReference>
<name>F6YGY7_CIOIN</name>
<keyword evidence="6" id="KW-1185">Reference proteome</keyword>
<evidence type="ECO:0000313" key="6">
    <source>
        <dbReference type="Proteomes" id="UP000008144"/>
    </source>
</evidence>
<dbReference type="InterPro" id="IPR001005">
    <property type="entry name" value="SANT/Myb"/>
</dbReference>
<feature type="compositionally biased region" description="Basic and acidic residues" evidence="2">
    <location>
        <begin position="235"/>
        <end position="245"/>
    </location>
</feature>
<reference evidence="6" key="1">
    <citation type="journal article" date="2002" name="Science">
        <title>The draft genome of Ciona intestinalis: insights into chordate and vertebrate origins.</title>
        <authorList>
            <person name="Dehal P."/>
            <person name="Satou Y."/>
            <person name="Campbell R.K."/>
            <person name="Chapman J."/>
            <person name="Degnan B."/>
            <person name="De Tomaso A."/>
            <person name="Davidson B."/>
            <person name="Di Gregorio A."/>
            <person name="Gelpke M."/>
            <person name="Goodstein D.M."/>
            <person name="Harafuji N."/>
            <person name="Hastings K.E."/>
            <person name="Ho I."/>
            <person name="Hotta K."/>
            <person name="Huang W."/>
            <person name="Kawashima T."/>
            <person name="Lemaire P."/>
            <person name="Martinez D."/>
            <person name="Meinertzhagen I.A."/>
            <person name="Necula S."/>
            <person name="Nonaka M."/>
            <person name="Putnam N."/>
            <person name="Rash S."/>
            <person name="Saiga H."/>
            <person name="Satake M."/>
            <person name="Terry A."/>
            <person name="Yamada L."/>
            <person name="Wang H.G."/>
            <person name="Awazu S."/>
            <person name="Azumi K."/>
            <person name="Boore J."/>
            <person name="Branno M."/>
            <person name="Chin-Bow S."/>
            <person name="DeSantis R."/>
            <person name="Doyle S."/>
            <person name="Francino P."/>
            <person name="Keys D.N."/>
            <person name="Haga S."/>
            <person name="Hayashi H."/>
            <person name="Hino K."/>
            <person name="Imai K.S."/>
            <person name="Inaba K."/>
            <person name="Kano S."/>
            <person name="Kobayashi K."/>
            <person name="Kobayashi M."/>
            <person name="Lee B.I."/>
            <person name="Makabe K.W."/>
            <person name="Manohar C."/>
            <person name="Matassi G."/>
            <person name="Medina M."/>
            <person name="Mochizuki Y."/>
            <person name="Mount S."/>
            <person name="Morishita T."/>
            <person name="Miura S."/>
            <person name="Nakayama A."/>
            <person name="Nishizaka S."/>
            <person name="Nomoto H."/>
            <person name="Ohta F."/>
            <person name="Oishi K."/>
            <person name="Rigoutsos I."/>
            <person name="Sano M."/>
            <person name="Sasaki A."/>
            <person name="Sasakura Y."/>
            <person name="Shoguchi E."/>
            <person name="Shin-i T."/>
            <person name="Spagnuolo A."/>
            <person name="Stainier D."/>
            <person name="Suzuki M.M."/>
            <person name="Tassy O."/>
            <person name="Takatori N."/>
            <person name="Tokuoka M."/>
            <person name="Yagi K."/>
            <person name="Yoshizaki F."/>
            <person name="Wada S."/>
            <person name="Zhang C."/>
            <person name="Hyatt P.D."/>
            <person name="Larimer F."/>
            <person name="Detter C."/>
            <person name="Doggett N."/>
            <person name="Glavina T."/>
            <person name="Hawkins T."/>
            <person name="Richardson P."/>
            <person name="Lucas S."/>
            <person name="Kohara Y."/>
            <person name="Levine M."/>
            <person name="Satoh N."/>
            <person name="Rokhsar D.S."/>
        </authorList>
    </citation>
    <scope>NUCLEOTIDE SEQUENCE [LARGE SCALE GENOMIC DNA]</scope>
</reference>
<keyword evidence="1" id="KW-0539">Nucleus</keyword>
<dbReference type="InterPro" id="IPR009057">
    <property type="entry name" value="Homeodomain-like_sf"/>
</dbReference>
<dbReference type="EMBL" id="EAAA01002338">
    <property type="status" value="NOT_ANNOTATED_CDS"/>
    <property type="molecule type" value="Genomic_DNA"/>
</dbReference>
<dbReference type="AlphaFoldDB" id="F6YGY7"/>
<feature type="compositionally biased region" description="Polar residues" evidence="2">
    <location>
        <begin position="1"/>
        <end position="27"/>
    </location>
</feature>
<dbReference type="InParanoid" id="F6YGY7"/>
<proteinExistence type="predicted"/>
<dbReference type="GO" id="GO:0000783">
    <property type="term" value="C:nuclear telomere cap complex"/>
    <property type="evidence" value="ECO:0000318"/>
    <property type="project" value="GO_Central"/>
</dbReference>
<dbReference type="InterPro" id="IPR052450">
    <property type="entry name" value="TRBD-Containing_Protein"/>
</dbReference>
<dbReference type="PANTHER" id="PTHR46734:SF1">
    <property type="entry name" value="TELOMERIC REPEAT-BINDING FACTOR 1"/>
    <property type="match status" value="1"/>
</dbReference>
<feature type="compositionally biased region" description="Basic and acidic residues" evidence="2">
    <location>
        <begin position="113"/>
        <end position="123"/>
    </location>
</feature>
<dbReference type="FunFam" id="1.10.10.60:FF:000500">
    <property type="entry name" value="Telomeric repeat-binding factor a"/>
    <property type="match status" value="1"/>
</dbReference>
<dbReference type="GO" id="GO:0003691">
    <property type="term" value="F:double-stranded telomeric DNA binding"/>
    <property type="evidence" value="ECO:0000318"/>
    <property type="project" value="GO_Central"/>
</dbReference>
<evidence type="ECO:0000259" key="4">
    <source>
        <dbReference type="PROSITE" id="PS51294"/>
    </source>
</evidence>
<dbReference type="Pfam" id="PF00249">
    <property type="entry name" value="Myb_DNA-binding"/>
    <property type="match status" value="1"/>
</dbReference>
<dbReference type="CDD" id="cd11660">
    <property type="entry name" value="SANT_TRF"/>
    <property type="match status" value="1"/>
</dbReference>
<dbReference type="SMART" id="SM00717">
    <property type="entry name" value="SANT"/>
    <property type="match status" value="1"/>
</dbReference>
<feature type="compositionally biased region" description="Basic and acidic residues" evidence="2">
    <location>
        <begin position="204"/>
        <end position="225"/>
    </location>
</feature>
<feature type="domain" description="HTH myb-type" evidence="4">
    <location>
        <begin position="298"/>
        <end position="351"/>
    </location>
</feature>
<dbReference type="InterPro" id="IPR017930">
    <property type="entry name" value="Myb_dom"/>
</dbReference>
<dbReference type="PROSITE" id="PS51294">
    <property type="entry name" value="HTH_MYB"/>
    <property type="match status" value="1"/>
</dbReference>
<dbReference type="PROSITE" id="PS50090">
    <property type="entry name" value="MYB_LIKE"/>
    <property type="match status" value="1"/>
</dbReference>
<protein>
    <submittedName>
        <fullName evidence="5">Uncharacterized protein</fullName>
    </submittedName>
</protein>
<reference evidence="5" key="4">
    <citation type="submission" date="2025-09" db="UniProtKB">
        <authorList>
            <consortium name="Ensembl"/>
        </authorList>
    </citation>
    <scope>IDENTIFICATION</scope>
</reference>
<feature type="region of interest" description="Disordered" evidence="2">
    <location>
        <begin position="1"/>
        <end position="250"/>
    </location>
</feature>
<organism evidence="5 6">
    <name type="scientific">Ciona intestinalis</name>
    <name type="common">Transparent sea squirt</name>
    <name type="synonym">Ascidia intestinalis</name>
    <dbReference type="NCBI Taxonomy" id="7719"/>
    <lineage>
        <taxon>Eukaryota</taxon>
        <taxon>Metazoa</taxon>
        <taxon>Chordata</taxon>
        <taxon>Tunicata</taxon>
        <taxon>Ascidiacea</taxon>
        <taxon>Phlebobranchia</taxon>
        <taxon>Cionidae</taxon>
        <taxon>Ciona</taxon>
    </lineage>
</organism>
<dbReference type="HOGENOM" id="CLU_760651_0_0_1"/>
<dbReference type="GO" id="GO:0007004">
    <property type="term" value="P:telomere maintenance via telomerase"/>
    <property type="evidence" value="ECO:0000318"/>
    <property type="project" value="GO_Central"/>
</dbReference>